<dbReference type="SUPFAM" id="SSF54001">
    <property type="entry name" value="Cysteine proteinases"/>
    <property type="match status" value="1"/>
</dbReference>
<dbReference type="Gene3D" id="3.90.70.10">
    <property type="entry name" value="Cysteine proteinases"/>
    <property type="match status" value="1"/>
</dbReference>
<keyword evidence="12" id="KW-1185">Reference proteome</keyword>
<evidence type="ECO:0000313" key="12">
    <source>
        <dbReference type="Proteomes" id="UP000188354"/>
    </source>
</evidence>
<comment type="similarity">
    <text evidence="2 8">Belongs to the peptidase C19 family.</text>
</comment>
<dbReference type="GO" id="GO:0005634">
    <property type="term" value="C:nucleus"/>
    <property type="evidence" value="ECO:0007669"/>
    <property type="project" value="TreeGrafter"/>
</dbReference>
<dbReference type="AlphaFoldDB" id="A0A4P1QTP7"/>
<evidence type="ECO:0000256" key="8">
    <source>
        <dbReference type="RuleBase" id="RU366025"/>
    </source>
</evidence>
<dbReference type="Pfam" id="PF00443">
    <property type="entry name" value="UCH"/>
    <property type="match status" value="1"/>
</dbReference>
<keyword evidence="3 8" id="KW-0645">Protease</keyword>
<evidence type="ECO:0000256" key="7">
    <source>
        <dbReference type="ARBA" id="ARBA00037450"/>
    </source>
</evidence>
<dbReference type="InterPro" id="IPR001394">
    <property type="entry name" value="Peptidase_C19_UCH"/>
</dbReference>
<dbReference type="GO" id="GO:0006508">
    <property type="term" value="P:proteolysis"/>
    <property type="evidence" value="ECO:0007669"/>
    <property type="project" value="UniProtKB-KW"/>
</dbReference>
<feature type="compositionally biased region" description="Low complexity" evidence="9">
    <location>
        <begin position="67"/>
        <end position="82"/>
    </location>
</feature>
<dbReference type="STRING" id="3871.A0A4P1QTP7"/>
<evidence type="ECO:0000256" key="5">
    <source>
        <dbReference type="ARBA" id="ARBA00022801"/>
    </source>
</evidence>
<reference evidence="11 12" key="1">
    <citation type="journal article" date="2017" name="Plant Biotechnol. J.">
        <title>A comprehensive draft genome sequence for lupin (Lupinus angustifolius), an emerging health food: insights into plant-microbe interactions and legume evolution.</title>
        <authorList>
            <person name="Hane J.K."/>
            <person name="Ming Y."/>
            <person name="Kamphuis L.G."/>
            <person name="Nelson M.N."/>
            <person name="Garg G."/>
            <person name="Atkins C.A."/>
            <person name="Bayer P.E."/>
            <person name="Bravo A."/>
            <person name="Bringans S."/>
            <person name="Cannon S."/>
            <person name="Edwards D."/>
            <person name="Foley R."/>
            <person name="Gao L.L."/>
            <person name="Harrison M.J."/>
            <person name="Huang W."/>
            <person name="Hurgobin B."/>
            <person name="Li S."/>
            <person name="Liu C.W."/>
            <person name="McGrath A."/>
            <person name="Morahan G."/>
            <person name="Murray J."/>
            <person name="Weller J."/>
            <person name="Jian J."/>
            <person name="Singh K.B."/>
        </authorList>
    </citation>
    <scope>NUCLEOTIDE SEQUENCE [LARGE SCALE GENOMIC DNA]</scope>
    <source>
        <strain evidence="12">cv. Tanjil</strain>
        <tissue evidence="11">Whole plant</tissue>
    </source>
</reference>
<evidence type="ECO:0000256" key="4">
    <source>
        <dbReference type="ARBA" id="ARBA00022786"/>
    </source>
</evidence>
<dbReference type="InterPro" id="IPR050164">
    <property type="entry name" value="Peptidase_C19"/>
</dbReference>
<feature type="region of interest" description="Disordered" evidence="9">
    <location>
        <begin position="48"/>
        <end position="83"/>
    </location>
</feature>
<dbReference type="EMBL" id="CM007377">
    <property type="protein sequence ID" value="OIV94450.1"/>
    <property type="molecule type" value="Genomic_DNA"/>
</dbReference>
<sequence>MCNAILASTESKEGEHQPNPPSSAPYLVSKTMNLSQLFDCGEETSTFDNTPIPLSVAPPSGEGDLFSPRQSTSKCSSPSRTSWPVFDEKHQVRDIEPDHMDDQNWLYISDHIEPSKNEDCSWVGAGLSNLGNTCFMNAILQCFTHTVPLIDGFRSSSHSFPCDRYNIEFCAFCALRAQIEHSLASTGGIVSPWKLVKNLSYFSSSFQRYQQEDAHEFMQYALDKLDRCFLYLKENSKSFEDANLVEKIFGGRLISKLRCSNCGHSSNTYEPLIDMSLEIENVDTLPRALESFTKLEYIESNFKCDGCKEEVSLEKQFLLDQAPLVAAFHLKRFKTDGTFVEKLDKHVDFPLELDLQLCSVSDQNSNEPMKYDLYAVVVHVGISATSGHYFCYVRSAPDIWHKLDDSQVTRVSAGSVLSQEAYILFYAQQGVPWFSSIMESPMLCLDPSIWNTSPKSVLGWVDSSDKSSPTITANIVSDEASESKESPEKQLDYSCKARLELPKVNDTTDASHGYKQFLSKPKQESVGLNSVKDTVQAQVPLEKGAMLIVSALVDGDSHVESGGPDKNKCAQENVDFGKWRSHVSPGNCYTVTEFPPIISMSIIPLFYNSLELDLSDRSYHIGRDHLKKNSGGGKKTRSKCVRDVGNSERKAALSYASKMHGSRRDAILALVGCNGKPLNKKRKVVDSSLCKEDSHHSVPKKTNHASVMPPVAAGSSQ</sequence>
<dbReference type="PANTHER" id="PTHR24006:SF747">
    <property type="entry name" value="UBIQUITIN CARBOXYL-TERMINAL HYDROLASE 20"/>
    <property type="match status" value="1"/>
</dbReference>
<comment type="function">
    <text evidence="7 8">Recognizes and hydrolyzes the peptide bond at the C-terminal Gly of ubiquitin. Involved in the processing of poly-ubiquitin precursors as well as that of ubiquitinated proteins.</text>
</comment>
<dbReference type="Gramene" id="OIV94450">
    <property type="protein sequence ID" value="OIV94450"/>
    <property type="gene ID" value="TanjilG_25512"/>
</dbReference>
<gene>
    <name evidence="11" type="ORF">TanjilG_25512</name>
</gene>
<evidence type="ECO:0000256" key="2">
    <source>
        <dbReference type="ARBA" id="ARBA00009085"/>
    </source>
</evidence>
<dbReference type="PROSITE" id="PS00972">
    <property type="entry name" value="USP_1"/>
    <property type="match status" value="1"/>
</dbReference>
<keyword evidence="4 8" id="KW-0833">Ubl conjugation pathway</keyword>
<dbReference type="InterPro" id="IPR038765">
    <property type="entry name" value="Papain-like_cys_pep_sf"/>
</dbReference>
<evidence type="ECO:0000256" key="1">
    <source>
        <dbReference type="ARBA" id="ARBA00000707"/>
    </source>
</evidence>
<dbReference type="FunFam" id="3.90.70.10:FF:000116">
    <property type="entry name" value="Ubiquitin carboxyl-terminal hydrolase 20"/>
    <property type="match status" value="1"/>
</dbReference>
<dbReference type="Proteomes" id="UP000188354">
    <property type="component" value="Chromosome LG17"/>
</dbReference>
<comment type="catalytic activity">
    <reaction evidence="1 8">
        <text>Thiol-dependent hydrolysis of ester, thioester, amide, peptide and isopeptide bonds formed by the C-terminal Gly of ubiquitin (a 76-residue protein attached to proteins as an intracellular targeting signal).</text>
        <dbReference type="EC" id="3.4.19.12"/>
    </reaction>
</comment>
<dbReference type="PROSITE" id="PS00973">
    <property type="entry name" value="USP_2"/>
    <property type="match status" value="1"/>
</dbReference>
<keyword evidence="5 8" id="KW-0378">Hydrolase</keyword>
<dbReference type="EC" id="3.4.19.12" evidence="8"/>
<organism evidence="11 12">
    <name type="scientific">Lupinus angustifolius</name>
    <name type="common">Narrow-leaved blue lupine</name>
    <dbReference type="NCBI Taxonomy" id="3871"/>
    <lineage>
        <taxon>Eukaryota</taxon>
        <taxon>Viridiplantae</taxon>
        <taxon>Streptophyta</taxon>
        <taxon>Embryophyta</taxon>
        <taxon>Tracheophyta</taxon>
        <taxon>Spermatophyta</taxon>
        <taxon>Magnoliopsida</taxon>
        <taxon>eudicotyledons</taxon>
        <taxon>Gunneridae</taxon>
        <taxon>Pentapetalae</taxon>
        <taxon>rosids</taxon>
        <taxon>fabids</taxon>
        <taxon>Fabales</taxon>
        <taxon>Fabaceae</taxon>
        <taxon>Papilionoideae</taxon>
        <taxon>50 kb inversion clade</taxon>
        <taxon>genistoids sensu lato</taxon>
        <taxon>core genistoids</taxon>
        <taxon>Genisteae</taxon>
        <taxon>Lupinus</taxon>
    </lineage>
</organism>
<evidence type="ECO:0000256" key="6">
    <source>
        <dbReference type="ARBA" id="ARBA00022807"/>
    </source>
</evidence>
<evidence type="ECO:0000313" key="11">
    <source>
        <dbReference type="EMBL" id="OIV94450.1"/>
    </source>
</evidence>
<evidence type="ECO:0000256" key="9">
    <source>
        <dbReference type="SAM" id="MobiDB-lite"/>
    </source>
</evidence>
<dbReference type="GO" id="GO:0004843">
    <property type="term" value="F:cysteine-type deubiquitinase activity"/>
    <property type="evidence" value="ECO:0007669"/>
    <property type="project" value="UniProtKB-UniRule"/>
</dbReference>
<evidence type="ECO:0000259" key="10">
    <source>
        <dbReference type="PROSITE" id="PS50235"/>
    </source>
</evidence>
<proteinExistence type="inferred from homology"/>
<feature type="domain" description="USP" evidence="10">
    <location>
        <begin position="125"/>
        <end position="429"/>
    </location>
</feature>
<dbReference type="GO" id="GO:0016579">
    <property type="term" value="P:protein deubiquitination"/>
    <property type="evidence" value="ECO:0007669"/>
    <property type="project" value="InterPro"/>
</dbReference>
<dbReference type="GO" id="GO:0005829">
    <property type="term" value="C:cytosol"/>
    <property type="evidence" value="ECO:0007669"/>
    <property type="project" value="TreeGrafter"/>
</dbReference>
<dbReference type="PROSITE" id="PS50235">
    <property type="entry name" value="USP_3"/>
    <property type="match status" value="1"/>
</dbReference>
<evidence type="ECO:0000256" key="3">
    <source>
        <dbReference type="ARBA" id="ARBA00022670"/>
    </source>
</evidence>
<feature type="region of interest" description="Disordered" evidence="9">
    <location>
        <begin position="1"/>
        <end position="27"/>
    </location>
</feature>
<name>A0A4P1QTP7_LUPAN</name>
<feature type="region of interest" description="Disordered" evidence="9">
    <location>
        <begin position="686"/>
        <end position="717"/>
    </location>
</feature>
<dbReference type="PANTHER" id="PTHR24006">
    <property type="entry name" value="UBIQUITIN CARBOXYL-TERMINAL HYDROLASE"/>
    <property type="match status" value="1"/>
</dbReference>
<dbReference type="InterPro" id="IPR028889">
    <property type="entry name" value="USP"/>
</dbReference>
<keyword evidence="6 8" id="KW-0788">Thiol protease</keyword>
<dbReference type="InterPro" id="IPR018200">
    <property type="entry name" value="USP_CS"/>
</dbReference>
<protein>
    <recommendedName>
        <fullName evidence="8">Ubiquitin carboxyl-terminal hydrolase</fullName>
        <ecNumber evidence="8">3.4.19.12</ecNumber>
    </recommendedName>
</protein>
<accession>A0A4P1QTP7</accession>